<proteinExistence type="predicted"/>
<sequence>MNPGNESPPVSKLPRLDTFALGRRPTLEETFLQMQLNLIKTEFNIFSASSQTAKISEKVRQRNFGLQRFIFQIVVHRRKMTVWRYFIGRELWKFSRGEIQ</sequence>
<dbReference type="AlphaFoldDB" id="A0A2D4G6Y9"/>
<accession>A0A2D4G6Y9</accession>
<dbReference type="EMBL" id="IACJ01118228">
    <property type="protein sequence ID" value="LAA55511.1"/>
    <property type="molecule type" value="Transcribed_RNA"/>
</dbReference>
<evidence type="ECO:0000313" key="1">
    <source>
        <dbReference type="EMBL" id="LAA55511.1"/>
    </source>
</evidence>
<organism evidence="1">
    <name type="scientific">Micrurus corallinus</name>
    <name type="common">Brazilian coral snake</name>
    <dbReference type="NCBI Taxonomy" id="54390"/>
    <lineage>
        <taxon>Eukaryota</taxon>
        <taxon>Metazoa</taxon>
        <taxon>Chordata</taxon>
        <taxon>Craniata</taxon>
        <taxon>Vertebrata</taxon>
        <taxon>Euteleostomi</taxon>
        <taxon>Lepidosauria</taxon>
        <taxon>Squamata</taxon>
        <taxon>Bifurcata</taxon>
        <taxon>Unidentata</taxon>
        <taxon>Episquamata</taxon>
        <taxon>Toxicofera</taxon>
        <taxon>Serpentes</taxon>
        <taxon>Colubroidea</taxon>
        <taxon>Elapidae</taxon>
        <taxon>Elapinae</taxon>
        <taxon>Micrurus</taxon>
    </lineage>
</organism>
<reference evidence="1" key="1">
    <citation type="submission" date="2017-07" db="EMBL/GenBank/DDBJ databases">
        <authorList>
            <person name="Mikheyev A."/>
            <person name="Grau M."/>
        </authorList>
    </citation>
    <scope>NUCLEOTIDE SEQUENCE</scope>
    <source>
        <tissue evidence="1">Venom_gland</tissue>
    </source>
</reference>
<name>A0A2D4G6Y9_MICCO</name>
<protein>
    <submittedName>
        <fullName evidence="1">Uncharacterized protein</fullName>
    </submittedName>
</protein>
<reference evidence="1" key="2">
    <citation type="submission" date="2017-11" db="EMBL/GenBank/DDBJ databases">
        <title>Coralsnake Venomics: Analyses of Venom Gland Transcriptomes and Proteomes of Six Brazilian Taxa.</title>
        <authorList>
            <person name="Aird S.D."/>
            <person name="Jorge da Silva N."/>
            <person name="Qiu L."/>
            <person name="Villar-Briones A."/>
            <person name="Aparecida-Saddi V."/>
            <person name="Campos-Telles M.P."/>
            <person name="Grau M."/>
            <person name="Mikheyev A.S."/>
        </authorList>
    </citation>
    <scope>NUCLEOTIDE SEQUENCE</scope>
    <source>
        <tissue evidence="1">Venom_gland</tissue>
    </source>
</reference>